<dbReference type="InterPro" id="IPR009057">
    <property type="entry name" value="Homeodomain-like_sf"/>
</dbReference>
<organism evidence="5 6">
    <name type="scientific">Streptomyces microflavus</name>
    <name type="common">Streptomyces lipmanii</name>
    <dbReference type="NCBI Taxonomy" id="1919"/>
    <lineage>
        <taxon>Bacteria</taxon>
        <taxon>Bacillati</taxon>
        <taxon>Actinomycetota</taxon>
        <taxon>Actinomycetes</taxon>
        <taxon>Kitasatosporales</taxon>
        <taxon>Streptomycetaceae</taxon>
        <taxon>Streptomyces</taxon>
    </lineage>
</organism>
<dbReference type="PROSITE" id="PS01124">
    <property type="entry name" value="HTH_ARAC_FAMILY_2"/>
    <property type="match status" value="1"/>
</dbReference>
<proteinExistence type="predicted"/>
<evidence type="ECO:0000313" key="5">
    <source>
        <dbReference type="EMBL" id="GFN08914.1"/>
    </source>
</evidence>
<evidence type="ECO:0000259" key="4">
    <source>
        <dbReference type="PROSITE" id="PS01124"/>
    </source>
</evidence>
<dbReference type="GO" id="GO:0043565">
    <property type="term" value="F:sequence-specific DNA binding"/>
    <property type="evidence" value="ECO:0007669"/>
    <property type="project" value="InterPro"/>
</dbReference>
<evidence type="ECO:0000256" key="1">
    <source>
        <dbReference type="ARBA" id="ARBA00023015"/>
    </source>
</evidence>
<dbReference type="PANTHER" id="PTHR43436">
    <property type="entry name" value="ARAC-FAMILY TRANSCRIPTIONAL REGULATOR"/>
    <property type="match status" value="1"/>
</dbReference>
<dbReference type="Gene3D" id="1.10.10.60">
    <property type="entry name" value="Homeodomain-like"/>
    <property type="match status" value="1"/>
</dbReference>
<accession>A0A7J0D401</accession>
<evidence type="ECO:0000313" key="6">
    <source>
        <dbReference type="Proteomes" id="UP000498740"/>
    </source>
</evidence>
<keyword evidence="2" id="KW-0804">Transcription</keyword>
<dbReference type="InterPro" id="IPR018060">
    <property type="entry name" value="HTH_AraC"/>
</dbReference>
<dbReference type="Pfam" id="PF00165">
    <property type="entry name" value="HTH_AraC"/>
    <property type="match status" value="1"/>
</dbReference>
<feature type="compositionally biased region" description="Low complexity" evidence="3">
    <location>
        <begin position="260"/>
        <end position="279"/>
    </location>
</feature>
<dbReference type="AlphaFoldDB" id="A0A7J0D401"/>
<name>A0A7J0D401_STRMI</name>
<dbReference type="PANTHER" id="PTHR43436:SF1">
    <property type="entry name" value="TRANSCRIPTIONAL REGULATORY PROTEIN"/>
    <property type="match status" value="1"/>
</dbReference>
<feature type="domain" description="HTH araC/xylS-type" evidence="4">
    <location>
        <begin position="190"/>
        <end position="263"/>
    </location>
</feature>
<sequence>MRLEELRTLLARHARPDWTTAIDGVLISRVDRPDPPEPSTSGTVLAVIAQGAKRLALGDRVYEYGAGQYLVASVDLPVTGQFTRADADRPALGFGLTLEPSAVAELLLQAGPGDIPRTGAGAPSGIAVSDAPPALLDAVVRMLRLLDEPRDRAVLAPLVKREILWRLITGEQGATVRQLGLADSGLSHVSRAVRWIREHYAEPFRVEDVARMSGMSVSAFYRNFQAVTAMSPIQFQKQIRLQEARLLLTTSRATSPESVSASATTTRRSSAANTAASSACRRARTRPACGAPYASLRVPCPERTCTKERIVQERARIVLPSDQVRAIQWDH</sequence>
<dbReference type="Pfam" id="PF06719">
    <property type="entry name" value="AraC_N"/>
    <property type="match status" value="1"/>
</dbReference>
<gene>
    <name evidence="5" type="ORF">Smic_74700</name>
</gene>
<evidence type="ECO:0000256" key="3">
    <source>
        <dbReference type="SAM" id="MobiDB-lite"/>
    </source>
</evidence>
<dbReference type="Proteomes" id="UP000498740">
    <property type="component" value="Unassembled WGS sequence"/>
</dbReference>
<feature type="region of interest" description="Disordered" evidence="3">
    <location>
        <begin position="256"/>
        <end position="279"/>
    </location>
</feature>
<reference evidence="5 6" key="1">
    <citation type="submission" date="2020-05" db="EMBL/GenBank/DDBJ databases">
        <title>Whole genome shotgun sequence of Streptomyces microflavus NBRC 13062.</title>
        <authorList>
            <person name="Komaki H."/>
            <person name="Tamura T."/>
        </authorList>
    </citation>
    <scope>NUCLEOTIDE SEQUENCE [LARGE SCALE GENOMIC DNA]</scope>
    <source>
        <strain evidence="5 6">NBRC 13062</strain>
    </source>
</reference>
<protein>
    <recommendedName>
        <fullName evidence="4">HTH araC/xylS-type domain-containing protein</fullName>
    </recommendedName>
</protein>
<evidence type="ECO:0000256" key="2">
    <source>
        <dbReference type="ARBA" id="ARBA00023163"/>
    </source>
</evidence>
<dbReference type="EMBL" id="BLWD01000001">
    <property type="protein sequence ID" value="GFN08914.1"/>
    <property type="molecule type" value="Genomic_DNA"/>
</dbReference>
<dbReference type="GO" id="GO:0003700">
    <property type="term" value="F:DNA-binding transcription factor activity"/>
    <property type="evidence" value="ECO:0007669"/>
    <property type="project" value="InterPro"/>
</dbReference>
<dbReference type="SMART" id="SM00342">
    <property type="entry name" value="HTH_ARAC"/>
    <property type="match status" value="1"/>
</dbReference>
<dbReference type="SUPFAM" id="SSF46689">
    <property type="entry name" value="Homeodomain-like"/>
    <property type="match status" value="1"/>
</dbReference>
<dbReference type="InterPro" id="IPR009594">
    <property type="entry name" value="Tscrpt_reg_HTH_AraC_N"/>
</dbReference>
<keyword evidence="1" id="KW-0805">Transcription regulation</keyword>
<comment type="caution">
    <text evidence="5">The sequence shown here is derived from an EMBL/GenBank/DDBJ whole genome shotgun (WGS) entry which is preliminary data.</text>
</comment>